<keyword evidence="2" id="KW-1185">Reference proteome</keyword>
<gene>
    <name evidence="1" type="ORF">APY94_03810</name>
</gene>
<name>A0A100XYM9_9EURY</name>
<protein>
    <submittedName>
        <fullName evidence="1">Uncharacterized protein</fullName>
    </submittedName>
</protein>
<dbReference type="AlphaFoldDB" id="A0A100XYM9"/>
<dbReference type="EMBL" id="LLYW01000012">
    <property type="protein sequence ID" value="KUH34009.1"/>
    <property type="molecule type" value="Genomic_DNA"/>
</dbReference>
<dbReference type="RefSeq" id="WP_058938373.1">
    <property type="nucleotide sequence ID" value="NZ_LLYW01000012.1"/>
</dbReference>
<comment type="caution">
    <text evidence="1">The sequence shown here is derived from an EMBL/GenBank/DDBJ whole genome shotgun (WGS) entry which is preliminary data.</text>
</comment>
<reference evidence="1 2" key="1">
    <citation type="submission" date="2015-10" db="EMBL/GenBank/DDBJ databases">
        <title>Draft genome sequence of Thermococcus celericrescens strain DSM 17994.</title>
        <authorList>
            <person name="Hong S.-J."/>
            <person name="Park C.-E."/>
            <person name="Shin J.-H."/>
        </authorList>
    </citation>
    <scope>NUCLEOTIDE SEQUENCE [LARGE SCALE GENOMIC DNA]</scope>
    <source>
        <strain evidence="1 2">DSM 17994</strain>
    </source>
</reference>
<dbReference type="OrthoDB" id="97349at2157"/>
<dbReference type="STRING" id="227598.APY94_03810"/>
<evidence type="ECO:0000313" key="2">
    <source>
        <dbReference type="Proteomes" id="UP000053462"/>
    </source>
</evidence>
<proteinExistence type="predicted"/>
<organism evidence="1 2">
    <name type="scientific">Thermococcus celericrescens</name>
    <dbReference type="NCBI Taxonomy" id="227598"/>
    <lineage>
        <taxon>Archaea</taxon>
        <taxon>Methanobacteriati</taxon>
        <taxon>Methanobacteriota</taxon>
        <taxon>Thermococci</taxon>
        <taxon>Thermococcales</taxon>
        <taxon>Thermococcaceae</taxon>
        <taxon>Thermococcus</taxon>
    </lineage>
</organism>
<sequence>MIKENNRSKEVFEYIKDCVEHPEEHPEHWEDWLRAGRRRFLLLNIIYYLQNFGGKEQGVSKDDLEKFLVVLHEVDSEMFSSIIKPWKSLDDTLEELLKNELIVTSPEGKYLVNRERIKSKDNLIYWKSVKDVFDKVNTKLEGVVW</sequence>
<dbReference type="Proteomes" id="UP000053462">
    <property type="component" value="Unassembled WGS sequence"/>
</dbReference>
<accession>A0A100XYM9</accession>
<evidence type="ECO:0000313" key="1">
    <source>
        <dbReference type="EMBL" id="KUH34009.1"/>
    </source>
</evidence>